<evidence type="ECO:0000313" key="1">
    <source>
        <dbReference type="EMBL" id="KAL0960444.1"/>
    </source>
</evidence>
<sequence>MSQARAVLSHWTKVPCAFRTLSTHRHLFAPSPAAWVIRIVPSYSLLRVVIDTSPSLRESLAHSKSLSLPHGKISILISLHSIAGSIPSPILIHSIFPIL</sequence>
<proteinExistence type="predicted"/>
<dbReference type="EMBL" id="JASNQZ010000001">
    <property type="protein sequence ID" value="KAL0960444.1"/>
    <property type="molecule type" value="Genomic_DNA"/>
</dbReference>
<name>A0ABR3JXV3_9AGAR</name>
<gene>
    <name evidence="1" type="ORF">HGRIS_005487</name>
</gene>
<dbReference type="Proteomes" id="UP001556367">
    <property type="component" value="Unassembled WGS sequence"/>
</dbReference>
<reference evidence="2" key="1">
    <citation type="submission" date="2024-06" db="EMBL/GenBank/DDBJ databases">
        <title>Multi-omics analyses provide insights into the biosynthesis of the anticancer antibiotic pleurotin in Hohenbuehelia grisea.</title>
        <authorList>
            <person name="Weaver J.A."/>
            <person name="Alberti F."/>
        </authorList>
    </citation>
    <scope>NUCLEOTIDE SEQUENCE [LARGE SCALE GENOMIC DNA]</scope>
    <source>
        <strain evidence="2">T-177</strain>
    </source>
</reference>
<organism evidence="1 2">
    <name type="scientific">Hohenbuehelia grisea</name>
    <dbReference type="NCBI Taxonomy" id="104357"/>
    <lineage>
        <taxon>Eukaryota</taxon>
        <taxon>Fungi</taxon>
        <taxon>Dikarya</taxon>
        <taxon>Basidiomycota</taxon>
        <taxon>Agaricomycotina</taxon>
        <taxon>Agaricomycetes</taxon>
        <taxon>Agaricomycetidae</taxon>
        <taxon>Agaricales</taxon>
        <taxon>Pleurotineae</taxon>
        <taxon>Pleurotaceae</taxon>
        <taxon>Hohenbuehelia</taxon>
    </lineage>
</organism>
<evidence type="ECO:0000313" key="2">
    <source>
        <dbReference type="Proteomes" id="UP001556367"/>
    </source>
</evidence>
<comment type="caution">
    <text evidence="1">The sequence shown here is derived from an EMBL/GenBank/DDBJ whole genome shotgun (WGS) entry which is preliminary data.</text>
</comment>
<accession>A0ABR3JXV3</accession>
<protein>
    <submittedName>
        <fullName evidence="1">Uncharacterized protein</fullName>
    </submittedName>
</protein>
<keyword evidence="2" id="KW-1185">Reference proteome</keyword>